<dbReference type="GO" id="GO:0009247">
    <property type="term" value="P:glycolipid biosynthetic process"/>
    <property type="evidence" value="ECO:0007669"/>
    <property type="project" value="UniProtKB-ARBA"/>
</dbReference>
<organism evidence="7 8">
    <name type="scientific">Pseudoxanthobacter soli DSM 19599</name>
    <dbReference type="NCBI Taxonomy" id="1123029"/>
    <lineage>
        <taxon>Bacteria</taxon>
        <taxon>Pseudomonadati</taxon>
        <taxon>Pseudomonadota</taxon>
        <taxon>Alphaproteobacteria</taxon>
        <taxon>Hyphomicrobiales</taxon>
        <taxon>Segnochrobactraceae</taxon>
        <taxon>Pseudoxanthobacter</taxon>
    </lineage>
</organism>
<evidence type="ECO:0000313" key="7">
    <source>
        <dbReference type="EMBL" id="SHO61122.1"/>
    </source>
</evidence>
<evidence type="ECO:0000256" key="1">
    <source>
        <dbReference type="ARBA" id="ARBA00004533"/>
    </source>
</evidence>
<keyword evidence="8" id="KW-1185">Reference proteome</keyword>
<evidence type="ECO:0000256" key="5">
    <source>
        <dbReference type="ARBA" id="ARBA00023136"/>
    </source>
</evidence>
<name>A0A1M7Z8K3_9HYPH</name>
<comment type="subcellular location">
    <subcellularLocation>
        <location evidence="1">Cell inner membrane</location>
    </subcellularLocation>
</comment>
<keyword evidence="6" id="KW-0012">Acyltransferase</keyword>
<evidence type="ECO:0000256" key="4">
    <source>
        <dbReference type="ARBA" id="ARBA00022679"/>
    </source>
</evidence>
<proteinExistence type="predicted"/>
<evidence type="ECO:0000256" key="2">
    <source>
        <dbReference type="ARBA" id="ARBA00022475"/>
    </source>
</evidence>
<keyword evidence="5" id="KW-0472">Membrane</keyword>
<keyword evidence="4 7" id="KW-0808">Transferase</keyword>
<dbReference type="STRING" id="1123029.SAMN02745172_00599"/>
<dbReference type="GO" id="GO:0016746">
    <property type="term" value="F:acyltransferase activity"/>
    <property type="evidence" value="ECO:0007669"/>
    <property type="project" value="UniProtKB-KW"/>
</dbReference>
<dbReference type="EMBL" id="FRXO01000001">
    <property type="protein sequence ID" value="SHO61122.1"/>
    <property type="molecule type" value="Genomic_DNA"/>
</dbReference>
<dbReference type="AlphaFoldDB" id="A0A1M7Z8K3"/>
<dbReference type="CDD" id="cd07984">
    <property type="entry name" value="LPLAT_LABLAT-like"/>
    <property type="match status" value="1"/>
</dbReference>
<gene>
    <name evidence="7" type="ORF">SAMN02745172_00599</name>
</gene>
<evidence type="ECO:0000256" key="6">
    <source>
        <dbReference type="ARBA" id="ARBA00023315"/>
    </source>
</evidence>
<dbReference type="PANTHER" id="PTHR30606:SF9">
    <property type="entry name" value="LIPID A BIOSYNTHESIS LAUROYLTRANSFERASE"/>
    <property type="match status" value="1"/>
</dbReference>
<evidence type="ECO:0000313" key="8">
    <source>
        <dbReference type="Proteomes" id="UP000186406"/>
    </source>
</evidence>
<protein>
    <submittedName>
        <fullName evidence="7">KDO2-lipid IV(A) lauroyltransferase</fullName>
    </submittedName>
</protein>
<accession>A0A1M7Z8K3</accession>
<dbReference type="InterPro" id="IPR004960">
    <property type="entry name" value="LipA_acyltrans"/>
</dbReference>
<keyword evidence="2" id="KW-1003">Cell membrane</keyword>
<sequence length="290" mass="32584">MRVLACIVRLMPIDVASVVFGRIWALLAPMTRRQQRADRHLALAMPELSADERARIIHEMWMNYGRVMAETFHLDHLSEDVTRVQVEPVTADTFIRVEKQAVFVSLHMANWEVAIVAGRNYGVRPTSVYQAIQNPLIDAWLWRMRRPLYGALLAKSPHIARSLLAGIKRGGTIAVLGDLREAAGVEVPFFGMPALANSFPAVLARSSGAPLVAVRVRRLDGGARFLIDSAPIEVPETADRQADIVAATAALHQQFETWIRENPEQWMWTHRKWAIKHPKRGVQRRAAAQS</sequence>
<dbReference type="Proteomes" id="UP000186406">
    <property type="component" value="Unassembled WGS sequence"/>
</dbReference>
<dbReference type="PANTHER" id="PTHR30606">
    <property type="entry name" value="LIPID A BIOSYNTHESIS LAUROYL ACYLTRANSFERASE"/>
    <property type="match status" value="1"/>
</dbReference>
<evidence type="ECO:0000256" key="3">
    <source>
        <dbReference type="ARBA" id="ARBA00022519"/>
    </source>
</evidence>
<keyword evidence="3" id="KW-0997">Cell inner membrane</keyword>
<dbReference type="GO" id="GO:0005886">
    <property type="term" value="C:plasma membrane"/>
    <property type="evidence" value="ECO:0007669"/>
    <property type="project" value="UniProtKB-SubCell"/>
</dbReference>
<reference evidence="7 8" key="1">
    <citation type="submission" date="2016-12" db="EMBL/GenBank/DDBJ databases">
        <authorList>
            <person name="Song W.-J."/>
            <person name="Kurnit D.M."/>
        </authorList>
    </citation>
    <scope>NUCLEOTIDE SEQUENCE [LARGE SCALE GENOMIC DNA]</scope>
    <source>
        <strain evidence="7 8">DSM 19599</strain>
    </source>
</reference>
<dbReference type="Pfam" id="PF03279">
    <property type="entry name" value="Lip_A_acyltrans"/>
    <property type="match status" value="1"/>
</dbReference>